<dbReference type="Proteomes" id="UP000001064">
    <property type="component" value="Unassembled WGS sequence"/>
</dbReference>
<organism evidence="3 4">
    <name type="scientific">Dictyostelium purpureum</name>
    <name type="common">Slime mold</name>
    <dbReference type="NCBI Taxonomy" id="5786"/>
    <lineage>
        <taxon>Eukaryota</taxon>
        <taxon>Amoebozoa</taxon>
        <taxon>Evosea</taxon>
        <taxon>Eumycetozoa</taxon>
        <taxon>Dictyostelia</taxon>
        <taxon>Dictyosteliales</taxon>
        <taxon>Dictyosteliaceae</taxon>
        <taxon>Dictyostelium</taxon>
    </lineage>
</organism>
<evidence type="ECO:0000256" key="2">
    <source>
        <dbReference type="SAM" id="SignalP"/>
    </source>
</evidence>
<gene>
    <name evidence="3" type="ORF">DICPUDRAFT_81141</name>
</gene>
<dbReference type="KEGG" id="dpp:DICPUDRAFT_81141"/>
<dbReference type="VEuPathDB" id="AmoebaDB:DICPUDRAFT_81141"/>
<keyword evidence="1" id="KW-1133">Transmembrane helix</keyword>
<dbReference type="GeneID" id="10504760"/>
<keyword evidence="2" id="KW-0732">Signal</keyword>
<protein>
    <submittedName>
        <fullName evidence="3">Uncharacterized protein</fullName>
    </submittedName>
</protein>
<feature type="transmembrane region" description="Helical" evidence="1">
    <location>
        <begin position="355"/>
        <end position="374"/>
    </location>
</feature>
<reference evidence="4" key="1">
    <citation type="journal article" date="2011" name="Genome Biol.">
        <title>Comparative genomics of the social amoebae Dictyostelium discoideum and Dictyostelium purpureum.</title>
        <authorList>
            <consortium name="US DOE Joint Genome Institute (JGI-PGF)"/>
            <person name="Sucgang R."/>
            <person name="Kuo A."/>
            <person name="Tian X."/>
            <person name="Salerno W."/>
            <person name="Parikh A."/>
            <person name="Feasley C.L."/>
            <person name="Dalin E."/>
            <person name="Tu H."/>
            <person name="Huang E."/>
            <person name="Barry K."/>
            <person name="Lindquist E."/>
            <person name="Shapiro H."/>
            <person name="Bruce D."/>
            <person name="Schmutz J."/>
            <person name="Salamov A."/>
            <person name="Fey P."/>
            <person name="Gaudet P."/>
            <person name="Anjard C."/>
            <person name="Babu M.M."/>
            <person name="Basu S."/>
            <person name="Bushmanova Y."/>
            <person name="van der Wel H."/>
            <person name="Katoh-Kurasawa M."/>
            <person name="Dinh C."/>
            <person name="Coutinho P.M."/>
            <person name="Saito T."/>
            <person name="Elias M."/>
            <person name="Schaap P."/>
            <person name="Kay R.R."/>
            <person name="Henrissat B."/>
            <person name="Eichinger L."/>
            <person name="Rivero F."/>
            <person name="Putnam N.H."/>
            <person name="West C.M."/>
            <person name="Loomis W.F."/>
            <person name="Chisholm R.L."/>
            <person name="Shaulsky G."/>
            <person name="Strassmann J.E."/>
            <person name="Queller D.C."/>
            <person name="Kuspa A."/>
            <person name="Grigoriev I.V."/>
        </authorList>
    </citation>
    <scope>NUCLEOTIDE SEQUENCE [LARGE SCALE GENOMIC DNA]</scope>
    <source>
        <strain evidence="4">QSDP1</strain>
    </source>
</reference>
<evidence type="ECO:0000313" key="4">
    <source>
        <dbReference type="Proteomes" id="UP000001064"/>
    </source>
</evidence>
<accession>F0ZSL8</accession>
<name>F0ZSL8_DICPU</name>
<keyword evidence="1" id="KW-0812">Transmembrane</keyword>
<keyword evidence="4" id="KW-1185">Reference proteome</keyword>
<dbReference type="AlphaFoldDB" id="F0ZSL8"/>
<dbReference type="InParanoid" id="F0ZSL8"/>
<feature type="chain" id="PRO_5003263842" evidence="2">
    <location>
        <begin position="21"/>
        <end position="375"/>
    </location>
</feature>
<keyword evidence="1" id="KW-0472">Membrane</keyword>
<evidence type="ECO:0000313" key="3">
    <source>
        <dbReference type="EMBL" id="EGC33056.1"/>
    </source>
</evidence>
<evidence type="ECO:0000256" key="1">
    <source>
        <dbReference type="SAM" id="Phobius"/>
    </source>
</evidence>
<feature type="signal peptide" evidence="2">
    <location>
        <begin position="1"/>
        <end position="20"/>
    </location>
</feature>
<proteinExistence type="predicted"/>
<dbReference type="RefSeq" id="XP_003290406.1">
    <property type="nucleotide sequence ID" value="XM_003290358.1"/>
</dbReference>
<sequence length="375" mass="43651">MKTIFILFVIFISCIYKSSGFDAFGSIDESQKNSKPISRFFDYQINYNEESYTMAYTYQNLNEKYNYDVVTVGNYEFTTNYHPWIILNSTTVLLKSEYLLDFATYSDKDGFKRISTPLLSKFKYGEYFCINKYYDDTLDIFILASREKGNQGIFIYNLLNDTSYSFKAGFSAEFDSIVDLYYDINEKMVYFVKTLPTQVFTLNVLTNETKLYNIDAKPFAHGNSFISAYKNYIVLYEGLMTTKLTLYNMETNVASVIFEKDYSYSNDLVTGLNSRYVYLYNSTDNGDGILFDLMTNKTEAFTYTKRNRNLEGYSTKINKNILTAINPQLSYVKIPYDSSYYDPNYNPDISYSNSIFNNINIILIAILFSSFILII</sequence>
<dbReference type="EMBL" id="GL871160">
    <property type="protein sequence ID" value="EGC33056.1"/>
    <property type="molecule type" value="Genomic_DNA"/>
</dbReference>